<evidence type="ECO:0000256" key="1">
    <source>
        <dbReference type="SAM" id="Phobius"/>
    </source>
</evidence>
<keyword evidence="1" id="KW-0812">Transmembrane</keyword>
<dbReference type="STRING" id="45670.SN16_09570"/>
<evidence type="ECO:0000313" key="3">
    <source>
        <dbReference type="Proteomes" id="UP000031546"/>
    </source>
</evidence>
<feature type="transmembrane region" description="Helical" evidence="1">
    <location>
        <begin position="84"/>
        <end position="104"/>
    </location>
</feature>
<protein>
    <recommendedName>
        <fullName evidence="4">DUF2938 domain-containing protein</fullName>
    </recommendedName>
</protein>
<feature type="transmembrane region" description="Helical" evidence="1">
    <location>
        <begin position="116"/>
        <end position="138"/>
    </location>
</feature>
<evidence type="ECO:0008006" key="4">
    <source>
        <dbReference type="Google" id="ProtNLM"/>
    </source>
</evidence>
<keyword evidence="1" id="KW-0472">Membrane</keyword>
<evidence type="ECO:0000313" key="2">
    <source>
        <dbReference type="EMBL" id="KIH70197.1"/>
    </source>
</evidence>
<dbReference type="Proteomes" id="UP000031546">
    <property type="component" value="Unassembled WGS sequence"/>
</dbReference>
<proteinExistence type="predicted"/>
<accession>A0A0C2E475</accession>
<gene>
    <name evidence="2" type="ORF">SN16_09570</name>
</gene>
<dbReference type="OrthoDB" id="1443299at2"/>
<feature type="transmembrane region" description="Helical" evidence="1">
    <location>
        <begin position="6"/>
        <end position="26"/>
    </location>
</feature>
<feature type="transmembrane region" description="Helical" evidence="1">
    <location>
        <begin position="57"/>
        <end position="78"/>
    </location>
</feature>
<dbReference type="AlphaFoldDB" id="A0A0C2E475"/>
<comment type="caution">
    <text evidence="2">The sequence shown here is derived from an EMBL/GenBank/DDBJ whole genome shotgun (WGS) entry which is preliminary data.</text>
</comment>
<keyword evidence="1" id="KW-1133">Transmembrane helix</keyword>
<dbReference type="EMBL" id="JXII01000008">
    <property type="protein sequence ID" value="KIH70197.1"/>
    <property type="molecule type" value="Genomic_DNA"/>
</dbReference>
<name>A0A0C2E475_9STAP</name>
<sequence length="139" mass="15530">MGTFLKLVVIGAISGVILAAVMKVICRITGNKADILLYNMDYIPILKQWSDKKITGILFHYGTCIASAVVLYYLLIPFGWEMEIWPYILVFTVGGGILYFLSALTETPPAPDDFMAWFYWTLGHGVFGLSVGLLITLWI</sequence>
<organism evidence="2 3">
    <name type="scientific">Salinicoccus roseus</name>
    <dbReference type="NCBI Taxonomy" id="45670"/>
    <lineage>
        <taxon>Bacteria</taxon>
        <taxon>Bacillati</taxon>
        <taxon>Bacillota</taxon>
        <taxon>Bacilli</taxon>
        <taxon>Bacillales</taxon>
        <taxon>Staphylococcaceae</taxon>
        <taxon>Salinicoccus</taxon>
    </lineage>
</organism>
<reference evidence="2 3" key="1">
    <citation type="submission" date="2015-01" db="EMBL/GenBank/DDBJ databases">
        <title>Genome sequences of high lactate-tolerant strain Salinicoccus roseus W12 with industrial interest.</title>
        <authorList>
            <person name="Wang H."/>
            <person name="Yu B."/>
        </authorList>
    </citation>
    <scope>NUCLEOTIDE SEQUENCE [LARGE SCALE GENOMIC DNA]</scope>
    <source>
        <strain evidence="2 3">W12</strain>
    </source>
</reference>